<dbReference type="PANTHER" id="PTHR43300:SF11">
    <property type="entry name" value="ACETYLTRANSFERASE RV3034C-RELATED"/>
    <property type="match status" value="1"/>
</dbReference>
<feature type="compositionally biased region" description="Polar residues" evidence="2">
    <location>
        <begin position="8"/>
        <end position="18"/>
    </location>
</feature>
<dbReference type="Proteomes" id="UP000095725">
    <property type="component" value="Unassembled WGS sequence"/>
</dbReference>
<feature type="region of interest" description="Disordered" evidence="2">
    <location>
        <begin position="1"/>
        <end position="21"/>
    </location>
</feature>
<dbReference type="PANTHER" id="PTHR43300">
    <property type="entry name" value="ACETYLTRANSFERASE"/>
    <property type="match status" value="1"/>
</dbReference>
<evidence type="ECO:0000256" key="2">
    <source>
        <dbReference type="SAM" id="MobiDB-lite"/>
    </source>
</evidence>
<dbReference type="EC" id="2.3.1.79" evidence="3"/>
<name>A0A174UUV0_9BACE</name>
<dbReference type="EMBL" id="CZBL01000009">
    <property type="protein sequence ID" value="CUQ26223.1"/>
    <property type="molecule type" value="Genomic_DNA"/>
</dbReference>
<evidence type="ECO:0000256" key="1">
    <source>
        <dbReference type="ARBA" id="ARBA00007274"/>
    </source>
</evidence>
<gene>
    <name evidence="3" type="primary">maa_1</name>
    <name evidence="3" type="ORF">ERS852558_02353</name>
</gene>
<dbReference type="Gene3D" id="2.160.10.10">
    <property type="entry name" value="Hexapeptide repeat proteins"/>
    <property type="match status" value="1"/>
</dbReference>
<dbReference type="AlphaFoldDB" id="A0A174UUV0"/>
<proteinExistence type="inferred from homology"/>
<comment type="similarity">
    <text evidence="1">Belongs to the transferase hexapeptide repeat family.</text>
</comment>
<keyword evidence="3" id="KW-0012">Acyltransferase</keyword>
<organism evidence="3 4">
    <name type="scientific">Bacteroides caccae</name>
    <dbReference type="NCBI Taxonomy" id="47678"/>
    <lineage>
        <taxon>Bacteria</taxon>
        <taxon>Pseudomonadati</taxon>
        <taxon>Bacteroidota</taxon>
        <taxon>Bacteroidia</taxon>
        <taxon>Bacteroidales</taxon>
        <taxon>Bacteroidaceae</taxon>
        <taxon>Bacteroides</taxon>
    </lineage>
</organism>
<reference evidence="3 4" key="1">
    <citation type="submission" date="2015-09" db="EMBL/GenBank/DDBJ databases">
        <authorList>
            <consortium name="Pathogen Informatics"/>
        </authorList>
    </citation>
    <scope>NUCLEOTIDE SEQUENCE [LARGE SCALE GENOMIC DNA]</scope>
    <source>
        <strain evidence="3 4">2789STDY5834946</strain>
    </source>
</reference>
<dbReference type="InterPro" id="IPR050179">
    <property type="entry name" value="Trans_hexapeptide_repeat"/>
</dbReference>
<dbReference type="RefSeq" id="WP_055256374.1">
    <property type="nucleotide sequence ID" value="NZ_CZBL01000009.1"/>
</dbReference>
<keyword evidence="3" id="KW-0808">Transferase</keyword>
<dbReference type="GO" id="GO:0008925">
    <property type="term" value="F:maltose O-acetyltransferase activity"/>
    <property type="evidence" value="ECO:0007669"/>
    <property type="project" value="UniProtKB-EC"/>
</dbReference>
<evidence type="ECO:0000313" key="4">
    <source>
        <dbReference type="Proteomes" id="UP000095725"/>
    </source>
</evidence>
<dbReference type="InterPro" id="IPR011004">
    <property type="entry name" value="Trimer_LpxA-like_sf"/>
</dbReference>
<sequence>MFSKGVHVTNTDSHSIMSVESGKRTNTAKDIEIQNHVQLGYNVNINKDVIIKENSVVAGHSVVTKSVPSNYIVVGLPIKMKKTDGVGQESKYYHFDKQINEHKQENQVFYLPWLHGTGEATR</sequence>
<evidence type="ECO:0000313" key="3">
    <source>
        <dbReference type="EMBL" id="CUQ26223.1"/>
    </source>
</evidence>
<accession>A0A174UUV0</accession>
<dbReference type="SUPFAM" id="SSF51161">
    <property type="entry name" value="Trimeric LpxA-like enzymes"/>
    <property type="match status" value="1"/>
</dbReference>
<protein>
    <submittedName>
        <fullName evidence="3">Acetyltransferase (Isoleucine patch superfamily)</fullName>
        <ecNumber evidence="3">2.3.1.79</ecNumber>
    </submittedName>
</protein>